<evidence type="ECO:0000256" key="1">
    <source>
        <dbReference type="ARBA" id="ARBA00009356"/>
    </source>
</evidence>
<name>A0A7S8ED74_9CHLR</name>
<dbReference type="KEGG" id="pmet:G4Y79_10695"/>
<comment type="function">
    <text evidence="6 8">This protein binds to the 23S rRNA, and is important in its secondary structure. It is located near the subunit interface in the base of the L7/L12 stalk, and near the tRNA binding site of the peptidyltransferase center.</text>
</comment>
<proteinExistence type="inferred from homology"/>
<dbReference type="EMBL" id="CP062983">
    <property type="protein sequence ID" value="QPC84813.1"/>
    <property type="molecule type" value="Genomic_DNA"/>
</dbReference>
<evidence type="ECO:0000256" key="8">
    <source>
        <dbReference type="RuleBase" id="RU003870"/>
    </source>
</evidence>
<comment type="similarity">
    <text evidence="1 6 7">Belongs to the universal ribosomal protein uL6 family.</text>
</comment>
<evidence type="ECO:0000313" key="11">
    <source>
        <dbReference type="Proteomes" id="UP000594468"/>
    </source>
</evidence>
<feature type="domain" description="Large ribosomal subunit protein uL6 alpha-beta" evidence="9">
    <location>
        <begin position="91"/>
        <end position="167"/>
    </location>
</feature>
<comment type="subunit">
    <text evidence="6">Part of the 50S ribosomal subunit.</text>
</comment>
<dbReference type="InterPro" id="IPR020040">
    <property type="entry name" value="Ribosomal_uL6_a/b-dom"/>
</dbReference>
<dbReference type="Gene3D" id="3.90.930.12">
    <property type="entry name" value="Ribosomal protein L6, alpha-beta domain"/>
    <property type="match status" value="2"/>
</dbReference>
<dbReference type="PANTHER" id="PTHR11655">
    <property type="entry name" value="60S/50S RIBOSOMAL PROTEIN L6/L9"/>
    <property type="match status" value="1"/>
</dbReference>
<dbReference type="InterPro" id="IPR019906">
    <property type="entry name" value="Ribosomal_uL6_bac-type"/>
</dbReference>
<gene>
    <name evidence="6 10" type="primary">rplF</name>
    <name evidence="10" type="ORF">G4Y79_10695</name>
</gene>
<accession>A0A7S8ED74</accession>
<protein>
    <recommendedName>
        <fullName evidence="6">Large ribosomal subunit protein uL6</fullName>
    </recommendedName>
</protein>
<dbReference type="GO" id="GO:0022625">
    <property type="term" value="C:cytosolic large ribosomal subunit"/>
    <property type="evidence" value="ECO:0007669"/>
    <property type="project" value="UniProtKB-UniRule"/>
</dbReference>
<dbReference type="AlphaFoldDB" id="A0A7S8ED74"/>
<evidence type="ECO:0000259" key="9">
    <source>
        <dbReference type="Pfam" id="PF00347"/>
    </source>
</evidence>
<dbReference type="PRINTS" id="PR00059">
    <property type="entry name" value="RIBOSOMALL6"/>
</dbReference>
<evidence type="ECO:0000256" key="3">
    <source>
        <dbReference type="ARBA" id="ARBA00022884"/>
    </source>
</evidence>
<keyword evidence="4 6" id="KW-0689">Ribosomal protein</keyword>
<dbReference type="GO" id="GO:0002181">
    <property type="term" value="P:cytoplasmic translation"/>
    <property type="evidence" value="ECO:0007669"/>
    <property type="project" value="TreeGrafter"/>
</dbReference>
<keyword evidence="2 6" id="KW-0699">rRNA-binding</keyword>
<evidence type="ECO:0000256" key="5">
    <source>
        <dbReference type="ARBA" id="ARBA00023274"/>
    </source>
</evidence>
<sequence length="182" mass="20067">MSRIGNKPVAVPNKVQVTVNKNEVTVKGPKGELKETFNPDMTIKVEDGQIIIERPNDLKHFKALHGLTRALLANMVTGVSEGFRKTLLITGVGYQAQMQGNNLQLRLGHSHEVIVEPPENVSFDVPKDSRGQMIHVDGIDKQVVGQTAANIRGWRPPEPYKGKGVRYSDENIIRKAGKAGKK</sequence>
<dbReference type="FunFam" id="3.90.930.12:FF:000002">
    <property type="entry name" value="50S ribosomal protein L6"/>
    <property type="match status" value="1"/>
</dbReference>
<evidence type="ECO:0000256" key="7">
    <source>
        <dbReference type="RuleBase" id="RU003869"/>
    </source>
</evidence>
<dbReference type="Pfam" id="PF00347">
    <property type="entry name" value="Ribosomal_L6"/>
    <property type="match status" value="2"/>
</dbReference>
<dbReference type="SUPFAM" id="SSF56053">
    <property type="entry name" value="Ribosomal protein L6"/>
    <property type="match status" value="2"/>
</dbReference>
<dbReference type="PIRSF" id="PIRSF002162">
    <property type="entry name" value="Ribosomal_L6"/>
    <property type="match status" value="1"/>
</dbReference>
<dbReference type="InterPro" id="IPR000702">
    <property type="entry name" value="Ribosomal_uL6-like"/>
</dbReference>
<keyword evidence="11" id="KW-1185">Reference proteome</keyword>
<dbReference type="Proteomes" id="UP000594468">
    <property type="component" value="Chromosome"/>
</dbReference>
<dbReference type="FunFam" id="3.90.930.12:FF:000001">
    <property type="entry name" value="50S ribosomal protein L6"/>
    <property type="match status" value="1"/>
</dbReference>
<reference evidence="10 11" key="1">
    <citation type="submission" date="2020-02" db="EMBL/GenBank/DDBJ databases">
        <authorList>
            <person name="Zheng R.K."/>
            <person name="Sun C.M."/>
        </authorList>
    </citation>
    <scope>NUCLEOTIDE SEQUENCE [LARGE SCALE GENOMIC DNA]</scope>
    <source>
        <strain evidence="11">rifampicinis</strain>
    </source>
</reference>
<dbReference type="PANTHER" id="PTHR11655:SF14">
    <property type="entry name" value="LARGE RIBOSOMAL SUBUNIT PROTEIN UL6M"/>
    <property type="match status" value="1"/>
</dbReference>
<evidence type="ECO:0000256" key="4">
    <source>
        <dbReference type="ARBA" id="ARBA00022980"/>
    </source>
</evidence>
<dbReference type="InterPro" id="IPR002358">
    <property type="entry name" value="Ribosomal_uL6_CS"/>
</dbReference>
<dbReference type="NCBIfam" id="TIGR03654">
    <property type="entry name" value="L6_bact"/>
    <property type="match status" value="1"/>
</dbReference>
<keyword evidence="3 6" id="KW-0694">RNA-binding</keyword>
<feature type="domain" description="Large ribosomal subunit protein uL6 alpha-beta" evidence="9">
    <location>
        <begin position="11"/>
        <end position="82"/>
    </location>
</feature>
<dbReference type="GO" id="GO:0003735">
    <property type="term" value="F:structural constituent of ribosome"/>
    <property type="evidence" value="ECO:0007669"/>
    <property type="project" value="UniProtKB-UniRule"/>
</dbReference>
<organism evidence="10 11">
    <name type="scientific">Phototrophicus methaneseepsis</name>
    <dbReference type="NCBI Taxonomy" id="2710758"/>
    <lineage>
        <taxon>Bacteria</taxon>
        <taxon>Bacillati</taxon>
        <taxon>Chloroflexota</taxon>
        <taxon>Candidatus Thermofontia</taxon>
        <taxon>Phototrophicales</taxon>
        <taxon>Phototrophicaceae</taxon>
        <taxon>Phototrophicus</taxon>
    </lineage>
</organism>
<dbReference type="HAMAP" id="MF_01365_B">
    <property type="entry name" value="Ribosomal_uL6_B"/>
    <property type="match status" value="1"/>
</dbReference>
<evidence type="ECO:0000256" key="2">
    <source>
        <dbReference type="ARBA" id="ARBA00022730"/>
    </source>
</evidence>
<dbReference type="PROSITE" id="PS00525">
    <property type="entry name" value="RIBOSOMAL_L6_1"/>
    <property type="match status" value="1"/>
</dbReference>
<dbReference type="RefSeq" id="WP_195172876.1">
    <property type="nucleotide sequence ID" value="NZ_CP062983.1"/>
</dbReference>
<evidence type="ECO:0000256" key="6">
    <source>
        <dbReference type="HAMAP-Rule" id="MF_01365"/>
    </source>
</evidence>
<dbReference type="InterPro" id="IPR036789">
    <property type="entry name" value="Ribosomal_uL6-like_a/b-dom_sf"/>
</dbReference>
<evidence type="ECO:0000313" key="10">
    <source>
        <dbReference type="EMBL" id="QPC84813.1"/>
    </source>
</evidence>
<keyword evidence="5 6" id="KW-0687">Ribonucleoprotein</keyword>
<dbReference type="GO" id="GO:0019843">
    <property type="term" value="F:rRNA binding"/>
    <property type="evidence" value="ECO:0007669"/>
    <property type="project" value="UniProtKB-UniRule"/>
</dbReference>